<organism evidence="2">
    <name type="scientific">Theileria annulata</name>
    <dbReference type="NCBI Taxonomy" id="5874"/>
    <lineage>
        <taxon>Eukaryota</taxon>
        <taxon>Sar</taxon>
        <taxon>Alveolata</taxon>
        <taxon>Apicomplexa</taxon>
        <taxon>Aconoidasida</taxon>
        <taxon>Piroplasmida</taxon>
        <taxon>Theileriidae</taxon>
        <taxon>Theileria</taxon>
    </lineage>
</organism>
<accession>A0A3B0MR27</accession>
<proteinExistence type="predicted"/>
<sequence>MITNFTESYYITRNPYLSHYNLLNRKSEKLKHFIIKGIGNDSELIIGGDLEEVPSIVKQVQTEESKDFVDKCWDKGLSIPDSIDLLNGDSDKDNVSIVNNFFNETSPNSTDTVGLVDKVESASYEDFFSDDEDPMEVDFGLLSYSEILIILRIINEKINNSQRDIKSELIKKLKDNLNLADSDADAHLKNLYKMGDFFITLNKTVDREPLDLNWIPEFEGKIYRFLKEKGYTLSRVTWTDECVILLLKEKDIPDKEISNVHDSVNSFIQNMARNEEFRGLSNIGLMVSGSD</sequence>
<evidence type="ECO:0000313" key="2">
    <source>
        <dbReference type="EMBL" id="SVP92304.1"/>
    </source>
</evidence>
<name>A0A3B0MR27_THEAN</name>
<gene>
    <name evidence="1" type="ORF">TAT_000209500</name>
    <name evidence="2" type="ORF">TAV_000209700</name>
</gene>
<evidence type="ECO:0000313" key="1">
    <source>
        <dbReference type="EMBL" id="SVP92099.1"/>
    </source>
</evidence>
<dbReference type="VEuPathDB" id="PiroplasmaDB:TA14180"/>
<dbReference type="EMBL" id="UIVS01000002">
    <property type="protein sequence ID" value="SVP92304.1"/>
    <property type="molecule type" value="Genomic_DNA"/>
</dbReference>
<dbReference type="AlphaFoldDB" id="A0A3B0MR27"/>
<reference evidence="2" key="1">
    <citation type="submission" date="2018-07" db="EMBL/GenBank/DDBJ databases">
        <authorList>
            <person name="Quirk P.G."/>
            <person name="Krulwich T.A."/>
        </authorList>
    </citation>
    <scope>NUCLEOTIDE SEQUENCE</scope>
    <source>
        <strain evidence="2">Anand</strain>
    </source>
</reference>
<protein>
    <submittedName>
        <fullName evidence="2">Uncharacterized protein</fullName>
    </submittedName>
</protein>
<dbReference type="EMBL" id="UIVT01000002">
    <property type="protein sequence ID" value="SVP92099.1"/>
    <property type="molecule type" value="Genomic_DNA"/>
</dbReference>